<gene>
    <name evidence="2" type="primary">ypbG</name>
    <name evidence="2" type="ORF">MUS_2549</name>
</gene>
<sequence length="267" mass="29419">MESAFMKLTAGILGSLAGAAAVMAAVMYKTANGSHLKTHTFTLDKMKGMKPLTIFFISDVHRRLIDEKLLREAAVHKPDAVLLGGDLAEGGVPYARIEENIKRLTVLAPVMYVWGNNDYEVSQQKLLSLLRAYKVIPLRNESVQFAYKGETVTICGVDDIRMMMDDYESAIRYTDADKVNLLLCHNPDIHEQMRESDGIDAVFSGHTHGGQIRFGRFGPYELGGTGTVKKAHYLISNGYGTTKVPLRLGAKPETHMITLCGPDEPSS</sequence>
<keyword evidence="2" id="KW-0378">Hydrolase</keyword>
<dbReference type="EMBL" id="CP003332">
    <property type="protein sequence ID" value="AFJ62477.1"/>
    <property type="molecule type" value="Genomic_DNA"/>
</dbReference>
<dbReference type="KEGG" id="bqy:MUS_2549"/>
<organism evidence="2 3">
    <name type="scientific">Bacillus amyloliquefaciens (strain Y2)</name>
    <name type="common">Bacillus amyloliquefaciens subsp. plantarum (strain B9601-Y2)</name>
    <dbReference type="NCBI Taxonomy" id="1155777"/>
    <lineage>
        <taxon>Bacteria</taxon>
        <taxon>Bacillati</taxon>
        <taxon>Bacillota</taxon>
        <taxon>Bacilli</taxon>
        <taxon>Bacillales</taxon>
        <taxon>Bacillaceae</taxon>
        <taxon>Bacillus</taxon>
        <taxon>Bacillus amyloliquefaciens group</taxon>
    </lineage>
</organism>
<dbReference type="Gene3D" id="3.60.21.10">
    <property type="match status" value="1"/>
</dbReference>
<dbReference type="SUPFAM" id="SSF56300">
    <property type="entry name" value="Metallo-dependent phosphatases"/>
    <property type="match status" value="1"/>
</dbReference>
<dbReference type="Pfam" id="PF00149">
    <property type="entry name" value="Metallophos"/>
    <property type="match status" value="1"/>
</dbReference>
<dbReference type="PANTHER" id="PTHR31302:SF32">
    <property type="entry name" value="PHOSPHOESTERASE"/>
    <property type="match status" value="1"/>
</dbReference>
<feature type="domain" description="Calcineurin-like phosphoesterase" evidence="1">
    <location>
        <begin position="53"/>
        <end position="209"/>
    </location>
</feature>
<dbReference type="PANTHER" id="PTHR31302">
    <property type="entry name" value="TRANSMEMBRANE PROTEIN WITH METALLOPHOSPHOESTERASE DOMAIN-RELATED"/>
    <property type="match status" value="1"/>
</dbReference>
<dbReference type="InterPro" id="IPR004843">
    <property type="entry name" value="Calcineurin-like_PHP"/>
</dbReference>
<evidence type="ECO:0000313" key="3">
    <source>
        <dbReference type="Proteomes" id="UP000002878"/>
    </source>
</evidence>
<accession>I2C753</accession>
<dbReference type="CDD" id="cd07385">
    <property type="entry name" value="MPP_YkuE_C"/>
    <property type="match status" value="1"/>
</dbReference>
<dbReference type="GO" id="GO:0016020">
    <property type="term" value="C:membrane"/>
    <property type="evidence" value="ECO:0007669"/>
    <property type="project" value="GOC"/>
</dbReference>
<dbReference type="HOGENOM" id="CLU_025443_3_1_9"/>
<dbReference type="Proteomes" id="UP000002878">
    <property type="component" value="Chromosome"/>
</dbReference>
<dbReference type="InterPro" id="IPR051158">
    <property type="entry name" value="Metallophosphoesterase_sf"/>
</dbReference>
<reference evidence="2 3" key="1">
    <citation type="journal article" date="2012" name="J. Biotechnol.">
        <title>Genome sequence of the plant growth promoting strain Bacillus amyloliquefaciens subsp. plantarum B9601-Y2 and expression of mersacidin and other secondary metabolites.</title>
        <authorList>
            <person name="He P."/>
            <person name="Hao K."/>
            <person name="Blom J."/>
            <person name="Ruckert C."/>
            <person name="Vater J."/>
            <person name="Mao Z."/>
            <person name="Wu Y."/>
            <person name="Hou M."/>
            <person name="He P."/>
            <person name="He Y."/>
            <person name="Borriss R."/>
        </authorList>
    </citation>
    <scope>NUCLEOTIDE SEQUENCE [LARGE SCALE GENOMIC DNA]</scope>
    <source>
        <strain evidence="2">Y2</strain>
    </source>
</reference>
<dbReference type="EC" id="3.1.-.-" evidence="2"/>
<evidence type="ECO:0000313" key="2">
    <source>
        <dbReference type="EMBL" id="AFJ62477.1"/>
    </source>
</evidence>
<dbReference type="AlphaFoldDB" id="I2C753"/>
<evidence type="ECO:0000259" key="1">
    <source>
        <dbReference type="Pfam" id="PF00149"/>
    </source>
</evidence>
<proteinExistence type="predicted"/>
<dbReference type="GO" id="GO:0009245">
    <property type="term" value="P:lipid A biosynthetic process"/>
    <property type="evidence" value="ECO:0007669"/>
    <property type="project" value="TreeGrafter"/>
</dbReference>
<name>I2C753_BACAY</name>
<dbReference type="PATRIC" id="fig|1126211.3.peg.2428"/>
<dbReference type="InterPro" id="IPR029052">
    <property type="entry name" value="Metallo-depent_PP-like"/>
</dbReference>
<dbReference type="GO" id="GO:0008758">
    <property type="term" value="F:UDP-2,3-diacylglucosamine hydrolase activity"/>
    <property type="evidence" value="ECO:0007669"/>
    <property type="project" value="TreeGrafter"/>
</dbReference>
<protein>
    <submittedName>
        <fullName evidence="2">Phosphoesterase</fullName>
        <ecNumber evidence="2">3.1.-.-</ecNumber>
    </submittedName>
</protein>